<dbReference type="SUPFAM" id="SSF52075">
    <property type="entry name" value="Outer arm dynein light chain 1"/>
    <property type="match status" value="1"/>
</dbReference>
<organism evidence="3 4">
    <name type="scientific">Hypothenemus hampei</name>
    <name type="common">Coffee berry borer</name>
    <dbReference type="NCBI Taxonomy" id="57062"/>
    <lineage>
        <taxon>Eukaryota</taxon>
        <taxon>Metazoa</taxon>
        <taxon>Ecdysozoa</taxon>
        <taxon>Arthropoda</taxon>
        <taxon>Hexapoda</taxon>
        <taxon>Insecta</taxon>
        <taxon>Pterygota</taxon>
        <taxon>Neoptera</taxon>
        <taxon>Endopterygota</taxon>
        <taxon>Coleoptera</taxon>
        <taxon>Polyphaga</taxon>
        <taxon>Cucujiformia</taxon>
        <taxon>Curculionidae</taxon>
        <taxon>Scolytinae</taxon>
        <taxon>Hypothenemus</taxon>
    </lineage>
</organism>
<dbReference type="PROSITE" id="PS51450">
    <property type="entry name" value="LRR"/>
    <property type="match status" value="1"/>
</dbReference>
<evidence type="ECO:0000313" key="3">
    <source>
        <dbReference type="EMBL" id="KAL1508935.1"/>
    </source>
</evidence>
<comment type="caution">
    <text evidence="3">The sequence shown here is derived from an EMBL/GenBank/DDBJ whole genome shotgun (WGS) entry which is preliminary data.</text>
</comment>
<name>A0ABD1F103_HYPHA</name>
<gene>
    <name evidence="3" type="ORF">ABEB36_003751</name>
</gene>
<reference evidence="3 4" key="1">
    <citation type="submission" date="2024-05" db="EMBL/GenBank/DDBJ databases">
        <title>Genetic variation in Jamaican populations of the coffee berry borer (Hypothenemus hampei).</title>
        <authorList>
            <person name="Errbii M."/>
            <person name="Myrie A."/>
        </authorList>
    </citation>
    <scope>NUCLEOTIDE SEQUENCE [LARGE SCALE GENOMIC DNA]</scope>
    <source>
        <strain evidence="3">JA-Hopewell-2020-01-JO</strain>
        <tissue evidence="3">Whole body</tissue>
    </source>
</reference>
<protein>
    <recommendedName>
        <fullName evidence="5">Leucine-rich repeat-containing protein 20</fullName>
    </recommendedName>
</protein>
<dbReference type="AlphaFoldDB" id="A0ABD1F103"/>
<keyword evidence="4" id="KW-1185">Reference proteome</keyword>
<dbReference type="Pfam" id="PF13855">
    <property type="entry name" value="LRR_8"/>
    <property type="match status" value="1"/>
</dbReference>
<dbReference type="PANTHER" id="PTHR48051">
    <property type="match status" value="1"/>
</dbReference>
<dbReference type="InterPro" id="IPR032675">
    <property type="entry name" value="LRR_dom_sf"/>
</dbReference>
<keyword evidence="1" id="KW-0433">Leucine-rich repeat</keyword>
<evidence type="ECO:0000256" key="1">
    <source>
        <dbReference type="ARBA" id="ARBA00022614"/>
    </source>
</evidence>
<dbReference type="SMART" id="SM00369">
    <property type="entry name" value="LRR_TYP"/>
    <property type="match status" value="2"/>
</dbReference>
<dbReference type="PRINTS" id="PR00019">
    <property type="entry name" value="LEURICHRPT"/>
</dbReference>
<dbReference type="InterPro" id="IPR050216">
    <property type="entry name" value="LRR_domain-containing"/>
</dbReference>
<dbReference type="PANTHER" id="PTHR48051:SF1">
    <property type="entry name" value="RAS SUPPRESSOR PROTEIN 1"/>
    <property type="match status" value="1"/>
</dbReference>
<evidence type="ECO:0000313" key="4">
    <source>
        <dbReference type="Proteomes" id="UP001566132"/>
    </source>
</evidence>
<sequence>MAESVTRVIHRCNDAKESENLDLSNCQLIQVPDAVYHLMRHTKLKSCDFSDNVITKILPEFPIKFNSITNLNLSHNQITKLPRECAELNNLEILDISYNSFMSLPHCLFKMPKLRSLKANDNYIMDIEVNDLTETPALECIDLERNPLARHIHDQLSRITKLVIVLSPQQTEDWEDLTI</sequence>
<dbReference type="InterPro" id="IPR001611">
    <property type="entry name" value="Leu-rich_rpt"/>
</dbReference>
<evidence type="ECO:0000256" key="2">
    <source>
        <dbReference type="ARBA" id="ARBA00022737"/>
    </source>
</evidence>
<keyword evidence="2" id="KW-0677">Repeat</keyword>
<dbReference type="EMBL" id="JBDJPC010000003">
    <property type="protein sequence ID" value="KAL1508935.1"/>
    <property type="molecule type" value="Genomic_DNA"/>
</dbReference>
<accession>A0ABD1F103</accession>
<evidence type="ECO:0008006" key="5">
    <source>
        <dbReference type="Google" id="ProtNLM"/>
    </source>
</evidence>
<dbReference type="Gene3D" id="3.80.10.10">
    <property type="entry name" value="Ribonuclease Inhibitor"/>
    <property type="match status" value="1"/>
</dbReference>
<proteinExistence type="predicted"/>
<dbReference type="Proteomes" id="UP001566132">
    <property type="component" value="Unassembled WGS sequence"/>
</dbReference>
<dbReference type="InterPro" id="IPR003591">
    <property type="entry name" value="Leu-rich_rpt_typical-subtyp"/>
</dbReference>